<reference evidence="1" key="2">
    <citation type="submission" date="2020-11" db="EMBL/GenBank/DDBJ databases">
        <authorList>
            <person name="McCartney M.A."/>
            <person name="Auch B."/>
            <person name="Kono T."/>
            <person name="Mallez S."/>
            <person name="Becker A."/>
            <person name="Gohl D.M."/>
            <person name="Silverstein K.A.T."/>
            <person name="Koren S."/>
            <person name="Bechman K.B."/>
            <person name="Herman A."/>
            <person name="Abrahante J.E."/>
            <person name="Garbe J."/>
        </authorList>
    </citation>
    <scope>NUCLEOTIDE SEQUENCE</scope>
    <source>
        <strain evidence="1">Duluth1</strain>
        <tissue evidence="1">Whole animal</tissue>
    </source>
</reference>
<reference evidence="1" key="1">
    <citation type="journal article" date="2019" name="bioRxiv">
        <title>The Genome of the Zebra Mussel, Dreissena polymorpha: A Resource for Invasive Species Research.</title>
        <authorList>
            <person name="McCartney M.A."/>
            <person name="Auch B."/>
            <person name="Kono T."/>
            <person name="Mallez S."/>
            <person name="Zhang Y."/>
            <person name="Obille A."/>
            <person name="Becker A."/>
            <person name="Abrahante J.E."/>
            <person name="Garbe J."/>
            <person name="Badalamenti J.P."/>
            <person name="Herman A."/>
            <person name="Mangelson H."/>
            <person name="Liachko I."/>
            <person name="Sullivan S."/>
            <person name="Sone E.D."/>
            <person name="Koren S."/>
            <person name="Silverstein K.A.T."/>
            <person name="Beckman K.B."/>
            <person name="Gohl D.M."/>
        </authorList>
    </citation>
    <scope>NUCLEOTIDE SEQUENCE</scope>
    <source>
        <strain evidence="1">Duluth1</strain>
        <tissue evidence="1">Whole animal</tissue>
    </source>
</reference>
<accession>A0A9D4QT55</accession>
<evidence type="ECO:0000313" key="2">
    <source>
        <dbReference type="Proteomes" id="UP000828390"/>
    </source>
</evidence>
<sequence length="57" mass="6281">MGVSSLGFRHIARETGKAIQEVTEQRLTDISETLAPLKPTDDFIVQSLSKLAFTMSD</sequence>
<dbReference type="Proteomes" id="UP000828390">
    <property type="component" value="Unassembled WGS sequence"/>
</dbReference>
<protein>
    <submittedName>
        <fullName evidence="1">Uncharacterized protein</fullName>
    </submittedName>
</protein>
<dbReference type="EMBL" id="JAIWYP010000004">
    <property type="protein sequence ID" value="KAH3842519.1"/>
    <property type="molecule type" value="Genomic_DNA"/>
</dbReference>
<evidence type="ECO:0000313" key="1">
    <source>
        <dbReference type="EMBL" id="KAH3842519.1"/>
    </source>
</evidence>
<gene>
    <name evidence="1" type="ORF">DPMN_116015</name>
</gene>
<organism evidence="1 2">
    <name type="scientific">Dreissena polymorpha</name>
    <name type="common">Zebra mussel</name>
    <name type="synonym">Mytilus polymorpha</name>
    <dbReference type="NCBI Taxonomy" id="45954"/>
    <lineage>
        <taxon>Eukaryota</taxon>
        <taxon>Metazoa</taxon>
        <taxon>Spiralia</taxon>
        <taxon>Lophotrochozoa</taxon>
        <taxon>Mollusca</taxon>
        <taxon>Bivalvia</taxon>
        <taxon>Autobranchia</taxon>
        <taxon>Heteroconchia</taxon>
        <taxon>Euheterodonta</taxon>
        <taxon>Imparidentia</taxon>
        <taxon>Neoheterodontei</taxon>
        <taxon>Myida</taxon>
        <taxon>Dreissenoidea</taxon>
        <taxon>Dreissenidae</taxon>
        <taxon>Dreissena</taxon>
    </lineage>
</organism>
<name>A0A9D4QT55_DREPO</name>
<comment type="caution">
    <text evidence="1">The sequence shown here is derived from an EMBL/GenBank/DDBJ whole genome shotgun (WGS) entry which is preliminary data.</text>
</comment>
<proteinExistence type="predicted"/>
<keyword evidence="2" id="KW-1185">Reference proteome</keyword>
<dbReference type="AlphaFoldDB" id="A0A9D4QT55"/>